<sequence>LLLRKFDGGCSNFAKQTILRHVKHWLWQRFNHRSTVLQIQHSWSNVKLRKPDFLKKVACESLPQLMGARRWSAWQKSHTERQPPSSFASHRQGIPCGDSTLWKNKRVKRRATHQLCWKRGTRRMRRRRAHPLRLTYQQGCFQWRRRRRRRRRPCLHGRLFCRRLPHFQLTVSVLDVLAYSLCALCNFDACNVFCSILLFM</sequence>
<dbReference type="Proteomes" id="UP001162483">
    <property type="component" value="Unassembled WGS sequence"/>
</dbReference>
<gene>
    <name evidence="1" type="ORF">SPARVUS_LOCUS14975490</name>
</gene>
<comment type="caution">
    <text evidence="1">The sequence shown here is derived from an EMBL/GenBank/DDBJ whole genome shotgun (WGS) entry which is preliminary data.</text>
</comment>
<feature type="non-terminal residue" evidence="1">
    <location>
        <position position="1"/>
    </location>
</feature>
<name>A0ABN9H2G8_9NEOB</name>
<evidence type="ECO:0000313" key="1">
    <source>
        <dbReference type="EMBL" id="CAI9613893.1"/>
    </source>
</evidence>
<organism evidence="1 2">
    <name type="scientific">Staurois parvus</name>
    <dbReference type="NCBI Taxonomy" id="386267"/>
    <lineage>
        <taxon>Eukaryota</taxon>
        <taxon>Metazoa</taxon>
        <taxon>Chordata</taxon>
        <taxon>Craniata</taxon>
        <taxon>Vertebrata</taxon>
        <taxon>Euteleostomi</taxon>
        <taxon>Amphibia</taxon>
        <taxon>Batrachia</taxon>
        <taxon>Anura</taxon>
        <taxon>Neobatrachia</taxon>
        <taxon>Ranoidea</taxon>
        <taxon>Ranidae</taxon>
        <taxon>Staurois</taxon>
    </lineage>
</organism>
<keyword evidence="2" id="KW-1185">Reference proteome</keyword>
<protein>
    <submittedName>
        <fullName evidence="1">Uncharacterized protein</fullName>
    </submittedName>
</protein>
<evidence type="ECO:0000313" key="2">
    <source>
        <dbReference type="Proteomes" id="UP001162483"/>
    </source>
</evidence>
<accession>A0ABN9H2G8</accession>
<reference evidence="1" key="1">
    <citation type="submission" date="2023-05" db="EMBL/GenBank/DDBJ databases">
        <authorList>
            <person name="Stuckert A."/>
        </authorList>
    </citation>
    <scope>NUCLEOTIDE SEQUENCE</scope>
</reference>
<proteinExistence type="predicted"/>
<dbReference type="EMBL" id="CATNWA010019561">
    <property type="protein sequence ID" value="CAI9613893.1"/>
    <property type="molecule type" value="Genomic_DNA"/>
</dbReference>